<proteinExistence type="predicted"/>
<organism evidence="3 4">
    <name type="scientific">Spinactinospora alkalitolerans</name>
    <dbReference type="NCBI Taxonomy" id="687207"/>
    <lineage>
        <taxon>Bacteria</taxon>
        <taxon>Bacillati</taxon>
        <taxon>Actinomycetota</taxon>
        <taxon>Actinomycetes</taxon>
        <taxon>Streptosporangiales</taxon>
        <taxon>Nocardiopsidaceae</taxon>
        <taxon>Spinactinospora</taxon>
    </lineage>
</organism>
<evidence type="ECO:0000256" key="1">
    <source>
        <dbReference type="SAM" id="MobiDB-lite"/>
    </source>
</evidence>
<feature type="signal peptide" evidence="2">
    <location>
        <begin position="1"/>
        <end position="29"/>
    </location>
</feature>
<dbReference type="Proteomes" id="UP000589036">
    <property type="component" value="Unassembled WGS sequence"/>
</dbReference>
<evidence type="ECO:0000313" key="4">
    <source>
        <dbReference type="Proteomes" id="UP000589036"/>
    </source>
</evidence>
<feature type="chain" id="PRO_5039584474" evidence="2">
    <location>
        <begin position="30"/>
        <end position="334"/>
    </location>
</feature>
<keyword evidence="4" id="KW-1185">Reference proteome</keyword>
<feature type="region of interest" description="Disordered" evidence="1">
    <location>
        <begin position="197"/>
        <end position="227"/>
    </location>
</feature>
<keyword evidence="2" id="KW-0732">Signal</keyword>
<dbReference type="RefSeq" id="WP_179642310.1">
    <property type="nucleotide sequence ID" value="NZ_BAAAYY010000013.1"/>
</dbReference>
<evidence type="ECO:0000256" key="2">
    <source>
        <dbReference type="SAM" id="SignalP"/>
    </source>
</evidence>
<evidence type="ECO:0000313" key="3">
    <source>
        <dbReference type="EMBL" id="NYE46160.1"/>
    </source>
</evidence>
<feature type="region of interest" description="Disordered" evidence="1">
    <location>
        <begin position="290"/>
        <end position="334"/>
    </location>
</feature>
<accession>A0A852TWC2</accession>
<feature type="compositionally biased region" description="Basic and acidic residues" evidence="1">
    <location>
        <begin position="307"/>
        <end position="323"/>
    </location>
</feature>
<dbReference type="EMBL" id="JACCCC010000001">
    <property type="protein sequence ID" value="NYE46160.1"/>
    <property type="molecule type" value="Genomic_DNA"/>
</dbReference>
<protein>
    <submittedName>
        <fullName evidence="3">Uncharacterized protein</fullName>
    </submittedName>
</protein>
<gene>
    <name evidence="3" type="ORF">HDA32_001280</name>
</gene>
<reference evidence="3 4" key="1">
    <citation type="submission" date="2020-07" db="EMBL/GenBank/DDBJ databases">
        <title>Sequencing the genomes of 1000 actinobacteria strains.</title>
        <authorList>
            <person name="Klenk H.-P."/>
        </authorList>
    </citation>
    <scope>NUCLEOTIDE SEQUENCE [LARGE SCALE GENOMIC DNA]</scope>
    <source>
        <strain evidence="3 4">CXB654</strain>
    </source>
</reference>
<sequence length="334" mass="36829">MRKPHKTWVALAAAAAVSVTGFGALGATAAAADRPALSWDVPGQESSYSLDGFSIGYLPPGLEGQSMKTHAAAEDGARTSYVAWTEGRGATNGKVTIIRSDEIRTLEDLRDSRYRRLDAESLEKIDNNGREAYLSRSTGDLFWVERPGVGVLVYLRPERWDSGELVRMGEGVQERRGFVRPTFDGFDGVSAQFVSVGRSRDGEPSADSGYWNEAGEDSQDSKDAADTAAVKQCLADYVLTPPPSALSEDMAKVQWDEERWNEAAAPERKAAVDHCAEQLGIEKWRINALLAETEKPAEEESADDETETPRSDEAEEPRSKTEEWPWPWTMLPWL</sequence>
<name>A0A852TWC2_9ACTN</name>
<dbReference type="AlphaFoldDB" id="A0A852TWC2"/>
<comment type="caution">
    <text evidence="3">The sequence shown here is derived from an EMBL/GenBank/DDBJ whole genome shotgun (WGS) entry which is preliminary data.</text>
</comment>